<reference evidence="8" key="1">
    <citation type="submission" date="2010-03" db="EMBL/GenBank/DDBJ databases">
        <title>Complete sequence of Mobiluncus curtisii ATCC 43063.</title>
        <authorList>
            <person name="Muzny D."/>
            <person name="Qin X."/>
            <person name="Deng J."/>
            <person name="Jiang H."/>
            <person name="Liu Y."/>
            <person name="Qu J."/>
            <person name="Song X.-Z."/>
            <person name="Zhang L."/>
            <person name="Thornton R."/>
            <person name="Coyle M."/>
            <person name="Francisco L."/>
            <person name="Jackson L."/>
            <person name="Javaid M."/>
            <person name="Korchina V."/>
            <person name="Kovar C."/>
            <person name="Mata R."/>
            <person name="Mathew T."/>
            <person name="Ngo R."/>
            <person name="Nguyen L."/>
            <person name="Nguyen N."/>
            <person name="Okwuonu G."/>
            <person name="Ongeri F."/>
            <person name="Pham C."/>
            <person name="Simmons D."/>
            <person name="Wilczek-Boney K."/>
            <person name="Hale W."/>
            <person name="Jakkamsetti A."/>
            <person name="Pham P."/>
            <person name="Ruth R."/>
            <person name="San Lucas F."/>
            <person name="Warren J."/>
            <person name="Zhang J."/>
            <person name="Zhao Z."/>
            <person name="Zhou C."/>
            <person name="Zhu D."/>
            <person name="Lee S."/>
            <person name="Bess C."/>
            <person name="Blankenburg K."/>
            <person name="Forbes L."/>
            <person name="Fu Q."/>
            <person name="Gubbala S."/>
            <person name="Hirani K."/>
            <person name="Jayaseelan J.C."/>
            <person name="Lara F."/>
            <person name="Munidasa M."/>
            <person name="Palculict T."/>
            <person name="Patil S."/>
            <person name="Pu L.-L."/>
            <person name="Saada N."/>
            <person name="Tang L."/>
            <person name="Weissenberger G."/>
            <person name="Zhu Y."/>
            <person name="Hemphill L."/>
            <person name="Shang Y."/>
            <person name="Youmans B."/>
            <person name="Ayvaz T."/>
            <person name="Ross M."/>
            <person name="Santibanez J."/>
            <person name="Aqrawi P."/>
            <person name="Gross S."/>
            <person name="Joshi V."/>
            <person name="Fowler G."/>
            <person name="Nazareth L."/>
            <person name="Reid J."/>
            <person name="Worley K."/>
            <person name="Petrosino J."/>
            <person name="Highlander S."/>
            <person name="Gibbs R."/>
            <person name="Gibbs R."/>
        </authorList>
    </citation>
    <scope>NUCLEOTIDE SEQUENCE [LARGE SCALE GENOMIC DNA]</scope>
    <source>
        <strain evidence="8">ATCC 43553</strain>
    </source>
</reference>
<dbReference type="Gene3D" id="2.60.40.10">
    <property type="entry name" value="Immunoglobulins"/>
    <property type="match status" value="1"/>
</dbReference>
<proteinExistence type="predicted"/>
<feature type="compositionally biased region" description="Gly residues" evidence="4">
    <location>
        <begin position="427"/>
        <end position="468"/>
    </location>
</feature>
<dbReference type="AlphaFoldDB" id="D4X882"/>
<keyword evidence="1" id="KW-0964">Secreted</keyword>
<dbReference type="EMBL" id="ADMS01000040">
    <property type="protein sequence ID" value="EFF76970.1"/>
    <property type="molecule type" value="Genomic_DNA"/>
</dbReference>
<evidence type="ECO:0000256" key="4">
    <source>
        <dbReference type="SAM" id="MobiDB-lite"/>
    </source>
</evidence>
<dbReference type="SUPFAM" id="SSF81296">
    <property type="entry name" value="E set domains"/>
    <property type="match status" value="1"/>
</dbReference>
<dbReference type="PANTHER" id="PTHR34823:SF1">
    <property type="entry name" value="CHITIN-BINDING TYPE-4 DOMAIN-CONTAINING PROTEIN"/>
    <property type="match status" value="1"/>
</dbReference>
<dbReference type="PANTHER" id="PTHR34823">
    <property type="entry name" value="GLCNAC-BINDING PROTEIN A"/>
    <property type="match status" value="1"/>
</dbReference>
<evidence type="ECO:0000256" key="5">
    <source>
        <dbReference type="SAM" id="SignalP"/>
    </source>
</evidence>
<dbReference type="InterPro" id="IPR051024">
    <property type="entry name" value="GlcNAc_Chitin_IntDeg"/>
</dbReference>
<dbReference type="Pfam" id="PF22352">
    <property type="entry name" value="K319L-like_PKD"/>
    <property type="match status" value="1"/>
</dbReference>
<dbReference type="Gene3D" id="2.70.50.50">
    <property type="entry name" value="chitin-binding protein cbp21"/>
    <property type="match status" value="1"/>
</dbReference>
<feature type="chain" id="PRO_5003067087" evidence="5">
    <location>
        <begin position="36"/>
        <end position="527"/>
    </location>
</feature>
<dbReference type="GO" id="GO:0030246">
    <property type="term" value="F:carbohydrate binding"/>
    <property type="evidence" value="ECO:0007669"/>
    <property type="project" value="InterPro"/>
</dbReference>
<dbReference type="SMART" id="SM00495">
    <property type="entry name" value="ChtBD3"/>
    <property type="match status" value="1"/>
</dbReference>
<feature type="region of interest" description="Disordered" evidence="4">
    <location>
        <begin position="424"/>
        <end position="470"/>
    </location>
</feature>
<dbReference type="OrthoDB" id="3675244at2"/>
<dbReference type="HOGENOM" id="CLU_528784_0_0_4"/>
<name>D4X882_9BURK</name>
<accession>D4X882</accession>
<dbReference type="InterPro" id="IPR041029">
    <property type="entry name" value="GbpA_2"/>
</dbReference>
<dbReference type="GO" id="GO:0005576">
    <property type="term" value="C:extracellular region"/>
    <property type="evidence" value="ECO:0007669"/>
    <property type="project" value="InterPro"/>
</dbReference>
<evidence type="ECO:0000313" key="8">
    <source>
        <dbReference type="Proteomes" id="UP000004510"/>
    </source>
</evidence>
<evidence type="ECO:0000313" key="7">
    <source>
        <dbReference type="EMBL" id="EFF76970.1"/>
    </source>
</evidence>
<dbReference type="Proteomes" id="UP000004510">
    <property type="component" value="Unassembled WGS sequence"/>
</dbReference>
<dbReference type="GO" id="GO:0004553">
    <property type="term" value="F:hydrolase activity, hydrolyzing O-glycosyl compounds"/>
    <property type="evidence" value="ECO:0007669"/>
    <property type="project" value="InterPro"/>
</dbReference>
<dbReference type="GO" id="GO:0005975">
    <property type="term" value="P:carbohydrate metabolic process"/>
    <property type="evidence" value="ECO:0007669"/>
    <property type="project" value="InterPro"/>
</dbReference>
<organism evidence="7 8">
    <name type="scientific">Achromobacter piechaudii ATCC 43553</name>
    <dbReference type="NCBI Taxonomy" id="742159"/>
    <lineage>
        <taxon>Bacteria</taxon>
        <taxon>Pseudomonadati</taxon>
        <taxon>Pseudomonadota</taxon>
        <taxon>Betaproteobacteria</taxon>
        <taxon>Burkholderiales</taxon>
        <taxon>Alcaligenaceae</taxon>
        <taxon>Achromobacter</taxon>
    </lineage>
</organism>
<dbReference type="Pfam" id="PF03067">
    <property type="entry name" value="LPMO_10"/>
    <property type="match status" value="1"/>
</dbReference>
<keyword evidence="3 5" id="KW-0732">Signal</keyword>
<evidence type="ECO:0000259" key="6">
    <source>
        <dbReference type="SMART" id="SM00495"/>
    </source>
</evidence>
<dbReference type="InterPro" id="IPR013783">
    <property type="entry name" value="Ig-like_fold"/>
</dbReference>
<evidence type="ECO:0000256" key="1">
    <source>
        <dbReference type="ARBA" id="ARBA00022525"/>
    </source>
</evidence>
<sequence>MIKNPLRGAAGKMALPLAALTQAVLLTMAPSTATAHGSMVDPPSREYACRNLDSPWADPKHDGCGIIKDFVGSWQSNAILGVRSNHKEFIRDGLLCAGGKEGWKELDANHQWPSSVVTPDANGNVQFKYLQTASHKSSYFKTYITKDSYDPKRGLRWDDLELIGETGALPSPGDNTITPLDVKIPAHFTGKRVIYSVWQRDPAENPEGFYACSNVEVMPANVQWQASGALQGSQVSTGSTMTLRVFDQRKHGDLESHSIVVKAGQEQAAQWIYALAKEVNNKSSVIRVGKLEANGQVAPQQSDSANQVYGLNKKVGFAIDQKVPVPVDPPPVVVNPPKAELTGPASAKAGERVSLSAQGSNNGGGTLKYQWTAPAGITASALNQASLSFTAPALAQDKSYSFTVKVTNEKGSSNATHSVLVKKQEQTGGGSDGGNTGGDNGGNTGGDNGGNTGGDNGGNTGGDNGGSTGQYPAYKEGSTYAAGERVTNGGKVYECKIWPFTAWCSHSPAYYAPGKGMAWQQAWDLVK</sequence>
<dbReference type="eggNOG" id="COG3468">
    <property type="taxonomic scope" value="Bacteria"/>
</dbReference>
<evidence type="ECO:0000256" key="3">
    <source>
        <dbReference type="ARBA" id="ARBA00022729"/>
    </source>
</evidence>
<dbReference type="Gene3D" id="3.30.70.2150">
    <property type="match status" value="1"/>
</dbReference>
<dbReference type="InterPro" id="IPR004302">
    <property type="entry name" value="Cellulose/chitin-bd_N"/>
</dbReference>
<dbReference type="InterPro" id="IPR003610">
    <property type="entry name" value="CBM5/12"/>
</dbReference>
<dbReference type="InterPro" id="IPR014756">
    <property type="entry name" value="Ig_E-set"/>
</dbReference>
<dbReference type="GO" id="GO:0008061">
    <property type="term" value="F:chitin binding"/>
    <property type="evidence" value="ECO:0007669"/>
    <property type="project" value="UniProtKB-KW"/>
</dbReference>
<dbReference type="RefSeq" id="WP_006217774.1">
    <property type="nucleotide sequence ID" value="NZ_GG770409.1"/>
</dbReference>
<keyword evidence="2" id="KW-0147">Chitin-binding</keyword>
<gene>
    <name evidence="7" type="primary">cpbD</name>
    <name evidence="7" type="ORF">HMPREF0004_1729</name>
</gene>
<dbReference type="Gene3D" id="2.10.10.20">
    <property type="entry name" value="Carbohydrate-binding module superfamily 5/12"/>
    <property type="match status" value="1"/>
</dbReference>
<comment type="caution">
    <text evidence="7">The sequence shown here is derived from an EMBL/GenBank/DDBJ whole genome shotgun (WGS) entry which is preliminary data.</text>
</comment>
<protein>
    <submittedName>
        <fullName evidence="7">Chitin binding domain protein</fullName>
    </submittedName>
</protein>
<feature type="signal peptide" evidence="5">
    <location>
        <begin position="1"/>
        <end position="35"/>
    </location>
</feature>
<dbReference type="InterPro" id="IPR035986">
    <property type="entry name" value="PKD_dom_sf"/>
</dbReference>
<feature type="domain" description="Chitin-binding type-3" evidence="6">
    <location>
        <begin position="471"/>
        <end position="522"/>
    </location>
</feature>
<dbReference type="SUPFAM" id="SSF49299">
    <property type="entry name" value="PKD domain"/>
    <property type="match status" value="1"/>
</dbReference>
<feature type="region of interest" description="Disordered" evidence="4">
    <location>
        <begin position="336"/>
        <end position="363"/>
    </location>
</feature>
<dbReference type="PATRIC" id="fig|742159.3.peg.2636"/>
<dbReference type="CDD" id="cd21177">
    <property type="entry name" value="LPMO_AA10"/>
    <property type="match status" value="1"/>
</dbReference>
<dbReference type="eggNOG" id="COG3397">
    <property type="taxonomic scope" value="Bacteria"/>
</dbReference>
<dbReference type="Pfam" id="PF18416">
    <property type="entry name" value="GbpA_2"/>
    <property type="match status" value="1"/>
</dbReference>
<evidence type="ECO:0000256" key="2">
    <source>
        <dbReference type="ARBA" id="ARBA00022669"/>
    </source>
</evidence>